<protein>
    <submittedName>
        <fullName evidence="1">Uncharacterized protein</fullName>
    </submittedName>
</protein>
<reference evidence="1" key="1">
    <citation type="submission" date="2018-05" db="EMBL/GenBank/DDBJ databases">
        <authorList>
            <person name="Lanie J.A."/>
            <person name="Ng W.-L."/>
            <person name="Kazmierczak K.M."/>
            <person name="Andrzejewski T.M."/>
            <person name="Davidsen T.M."/>
            <person name="Wayne K.J."/>
            <person name="Tettelin H."/>
            <person name="Glass J.I."/>
            <person name="Rusch D."/>
            <person name="Podicherti R."/>
            <person name="Tsui H.-C.T."/>
            <person name="Winkler M.E."/>
        </authorList>
    </citation>
    <scope>NUCLEOTIDE SEQUENCE</scope>
</reference>
<gene>
    <name evidence="1" type="ORF">METZ01_LOCUS327357</name>
</gene>
<accession>A0A382PMA2</accession>
<sequence length="61" mass="7055">IRKFNRRTSIATCQVSVSVLNYEKGLSQLIPLFIDIESCTCIMWNALILKFSKSQRMKIAF</sequence>
<organism evidence="1">
    <name type="scientific">marine metagenome</name>
    <dbReference type="NCBI Taxonomy" id="408172"/>
    <lineage>
        <taxon>unclassified sequences</taxon>
        <taxon>metagenomes</taxon>
        <taxon>ecological metagenomes</taxon>
    </lineage>
</organism>
<dbReference type="AlphaFoldDB" id="A0A382PMA2"/>
<proteinExistence type="predicted"/>
<feature type="non-terminal residue" evidence="1">
    <location>
        <position position="1"/>
    </location>
</feature>
<evidence type="ECO:0000313" key="1">
    <source>
        <dbReference type="EMBL" id="SVC74503.1"/>
    </source>
</evidence>
<name>A0A382PMA2_9ZZZZ</name>
<dbReference type="EMBL" id="UINC01108420">
    <property type="protein sequence ID" value="SVC74503.1"/>
    <property type="molecule type" value="Genomic_DNA"/>
</dbReference>